<evidence type="ECO:0000256" key="1">
    <source>
        <dbReference type="SAM" id="MobiDB-lite"/>
    </source>
</evidence>
<gene>
    <name evidence="2" type="ORF">SPARVUS_LOCUS14473277</name>
</gene>
<keyword evidence="3" id="KW-1185">Reference proteome</keyword>
<evidence type="ECO:0000313" key="2">
    <source>
        <dbReference type="EMBL" id="CAI9610947.1"/>
    </source>
</evidence>
<name>A0ABN9GNC0_9NEOB</name>
<dbReference type="Proteomes" id="UP001162483">
    <property type="component" value="Unassembled WGS sequence"/>
</dbReference>
<evidence type="ECO:0000313" key="3">
    <source>
        <dbReference type="Proteomes" id="UP001162483"/>
    </source>
</evidence>
<dbReference type="EMBL" id="CATNWA010019047">
    <property type="protein sequence ID" value="CAI9610947.1"/>
    <property type="molecule type" value="Genomic_DNA"/>
</dbReference>
<reference evidence="2" key="1">
    <citation type="submission" date="2023-05" db="EMBL/GenBank/DDBJ databases">
        <authorList>
            <person name="Stuckert A."/>
        </authorList>
    </citation>
    <scope>NUCLEOTIDE SEQUENCE</scope>
</reference>
<sequence>MDSRAHDTQGRSPSTSLENAAYTGTSVPSTVVFSSVCGVPLELMAPACGMAPGGGVAALRTGLSLGPDRGSAI</sequence>
<organism evidence="2 3">
    <name type="scientific">Staurois parvus</name>
    <dbReference type="NCBI Taxonomy" id="386267"/>
    <lineage>
        <taxon>Eukaryota</taxon>
        <taxon>Metazoa</taxon>
        <taxon>Chordata</taxon>
        <taxon>Craniata</taxon>
        <taxon>Vertebrata</taxon>
        <taxon>Euteleostomi</taxon>
        <taxon>Amphibia</taxon>
        <taxon>Batrachia</taxon>
        <taxon>Anura</taxon>
        <taxon>Neobatrachia</taxon>
        <taxon>Ranoidea</taxon>
        <taxon>Ranidae</taxon>
        <taxon>Staurois</taxon>
    </lineage>
</organism>
<proteinExistence type="predicted"/>
<accession>A0ABN9GNC0</accession>
<feature type="region of interest" description="Disordered" evidence="1">
    <location>
        <begin position="1"/>
        <end position="21"/>
    </location>
</feature>
<protein>
    <submittedName>
        <fullName evidence="2">Uncharacterized protein</fullName>
    </submittedName>
</protein>
<comment type="caution">
    <text evidence="2">The sequence shown here is derived from an EMBL/GenBank/DDBJ whole genome shotgun (WGS) entry which is preliminary data.</text>
</comment>